<evidence type="ECO:0000313" key="2">
    <source>
        <dbReference type="WBParaSite" id="Hba_05850"/>
    </source>
</evidence>
<organism evidence="1 2">
    <name type="scientific">Heterorhabditis bacteriophora</name>
    <name type="common">Entomopathogenic nematode worm</name>
    <dbReference type="NCBI Taxonomy" id="37862"/>
    <lineage>
        <taxon>Eukaryota</taxon>
        <taxon>Metazoa</taxon>
        <taxon>Ecdysozoa</taxon>
        <taxon>Nematoda</taxon>
        <taxon>Chromadorea</taxon>
        <taxon>Rhabditida</taxon>
        <taxon>Rhabditina</taxon>
        <taxon>Rhabditomorpha</taxon>
        <taxon>Strongyloidea</taxon>
        <taxon>Heterorhabditidae</taxon>
        <taxon>Heterorhabditis</taxon>
    </lineage>
</organism>
<proteinExistence type="predicted"/>
<protein>
    <submittedName>
        <fullName evidence="2">Uncharacterized protein</fullName>
    </submittedName>
</protein>
<name>A0A1I7WL52_HETBA</name>
<dbReference type="AlphaFoldDB" id="A0A1I7WL52"/>
<dbReference type="WBParaSite" id="Hba_05850">
    <property type="protein sequence ID" value="Hba_05850"/>
    <property type="gene ID" value="Hba_05850"/>
</dbReference>
<evidence type="ECO:0000313" key="1">
    <source>
        <dbReference type="Proteomes" id="UP000095283"/>
    </source>
</evidence>
<dbReference type="Proteomes" id="UP000095283">
    <property type="component" value="Unplaced"/>
</dbReference>
<reference evidence="2" key="1">
    <citation type="submission" date="2016-11" db="UniProtKB">
        <authorList>
            <consortium name="WormBaseParasite"/>
        </authorList>
    </citation>
    <scope>IDENTIFICATION</scope>
</reference>
<keyword evidence="1" id="KW-1185">Reference proteome</keyword>
<accession>A0A1I7WL52</accession>
<sequence>MFTLLILYIDYINCINKIVMPLY</sequence>